<dbReference type="InterPro" id="IPR001715">
    <property type="entry name" value="CH_dom"/>
</dbReference>
<dbReference type="SMART" id="SM00150">
    <property type="entry name" value="SPEC"/>
    <property type="match status" value="8"/>
</dbReference>
<dbReference type="Gene3D" id="1.10.418.10">
    <property type="entry name" value="Calponin-like domain"/>
    <property type="match status" value="2"/>
</dbReference>
<keyword evidence="2" id="KW-0009">Actin-binding</keyword>
<keyword evidence="1" id="KW-0677">Repeat</keyword>
<organism evidence="6 7">
    <name type="scientific">Tupaia chinensis</name>
    <name type="common">Chinese tree shrew</name>
    <name type="synonym">Tupaia belangeri chinensis</name>
    <dbReference type="NCBI Taxonomy" id="246437"/>
    <lineage>
        <taxon>Eukaryota</taxon>
        <taxon>Metazoa</taxon>
        <taxon>Chordata</taxon>
        <taxon>Craniata</taxon>
        <taxon>Vertebrata</taxon>
        <taxon>Euteleostomi</taxon>
        <taxon>Mammalia</taxon>
        <taxon>Eutheria</taxon>
        <taxon>Euarchontoglires</taxon>
        <taxon>Scandentia</taxon>
        <taxon>Tupaiidae</taxon>
        <taxon>Tupaia</taxon>
    </lineage>
</organism>
<dbReference type="SUPFAM" id="SSF47576">
    <property type="entry name" value="Calponin-homology domain, CH-domain"/>
    <property type="match status" value="1"/>
</dbReference>
<gene>
    <name evidence="6" type="ORF">TREES_T100020221</name>
</gene>
<dbReference type="Pfam" id="PF00307">
    <property type="entry name" value="CH"/>
    <property type="match status" value="2"/>
</dbReference>
<dbReference type="FunFam" id="1.10.418.10:FF:000004">
    <property type="entry name" value="Spectrin beta chain"/>
    <property type="match status" value="1"/>
</dbReference>
<evidence type="ECO:0000313" key="6">
    <source>
        <dbReference type="EMBL" id="ELW72360.1"/>
    </source>
</evidence>
<dbReference type="Proteomes" id="UP000011518">
    <property type="component" value="Unassembled WGS sequence"/>
</dbReference>
<proteinExistence type="predicted"/>
<feature type="compositionally biased region" description="Basic and acidic residues" evidence="4">
    <location>
        <begin position="42"/>
        <end position="52"/>
    </location>
</feature>
<dbReference type="FunFam" id="1.10.418.10:FF:000003">
    <property type="entry name" value="Spectrin beta chain"/>
    <property type="match status" value="1"/>
</dbReference>
<keyword evidence="7" id="KW-1185">Reference proteome</keyword>
<dbReference type="InterPro" id="IPR002017">
    <property type="entry name" value="Spectrin_repeat"/>
</dbReference>
<dbReference type="CDD" id="cd00176">
    <property type="entry name" value="SPEC"/>
    <property type="match status" value="4"/>
</dbReference>
<evidence type="ECO:0000256" key="4">
    <source>
        <dbReference type="SAM" id="MobiDB-lite"/>
    </source>
</evidence>
<dbReference type="PROSITE" id="PS00019">
    <property type="entry name" value="ACTININ_1"/>
    <property type="match status" value="1"/>
</dbReference>
<name>L9LBA1_TUPCH</name>
<dbReference type="InterPro" id="IPR036872">
    <property type="entry name" value="CH_dom_sf"/>
</dbReference>
<dbReference type="PANTHER" id="PTHR11915">
    <property type="entry name" value="SPECTRIN/FILAMIN RELATED CYTOSKELETAL PROTEIN"/>
    <property type="match status" value="1"/>
</dbReference>
<dbReference type="FunFam" id="1.20.58.60:FF:000256">
    <property type="entry name" value="Spectrin beta chain"/>
    <property type="match status" value="1"/>
</dbReference>
<dbReference type="PROSITE" id="PS00020">
    <property type="entry name" value="ACTININ_2"/>
    <property type="match status" value="1"/>
</dbReference>
<dbReference type="GO" id="GO:0003779">
    <property type="term" value="F:actin binding"/>
    <property type="evidence" value="ECO:0007669"/>
    <property type="project" value="UniProtKB-KW"/>
</dbReference>
<dbReference type="InterPro" id="IPR018159">
    <property type="entry name" value="Spectrin/alpha-actinin"/>
</dbReference>
<dbReference type="FunFam" id="1.20.58.60:FF:000083">
    <property type="entry name" value="Spectrin beta chain"/>
    <property type="match status" value="1"/>
</dbReference>
<sequence>MPACTACARVASPLLMAQVPGEVDNMEGPPAPNNNNPTARWESPDRGWEREQPAPSTAAASLFECSRIKALADEREAVQKKTFTKWVNSHLARVGCHIGDLYADLRDGFVLTRLLEVLSGEQLPRPTRGRMRIHSLENVDKALQFLKEQRVHLENVGSHDIVDGNHRLTLGLVWTIILRFQIQVIKIETEDNRETRSAKDALLLWCQMKTAGYPEVNIQNFTTSWRDGLAFNALIHRHRPDLVDFSKLTKSNANYNLQKAFRTAEQHLGLARLLDPEDVNMEAPDEKSIITYVVSFYHYFSKMKALAVEGKRIGKVLDQVLEVGKIIERYEELAAELLAWIHRTVGLISTQKFANSLSGVQQQLQAFTAYCTLEKPVKFQEKGNLEVLLFSIQSKLRACNRRLFVPREGCGIWDIDKAWGQLEKAEHEREAALRAELIRQEKLELLAQRFDHKVAMRESWLNENQRLVSQDNFGYELPAVEAAMKKHEAIEADIAAYEERVQGVAELAQALAAEGYYDARRVAAQRDSVLRQWALLTGLVGARRTRLEQNLALQKVFQEMVYMVDWMEEMQAQLLSRECGQHLVEADDLLQKHGLLEGDIAAQSERVGALNAAALRFSQLQGYQPCDPQVICNRVNHVHGCLAELQEQAASRRAELEASRSLWALLQELEEAESWARDKERLLELAGGGGGAAGVAGTAGGAHDLSSTARLLAQHKILQGELGGRRALLQQALRRGEELTAAGGTVGPGAETVHLAGLAERAASARRRWQRLEEAAARRERRLQEARALHQFGADLDGLLDWLRAAYRLAAAGDFGHDEASSRRLARQHRALTGEVEAHRGPVGGLRRQLATLGGASGAGPLVVALQVRVVEAEQLFAEVTEVAALRRQWLRDALAVYRMFGEVHACELWIGEKEQWLLSMRVPDSLDDVEVVQHRFESLDQEMNSLMGRVLDVNHTVQELVEGGHPSSDEVRSCQDHLNSRWNRIVELVEQRKEEVSAVLLVENHVLEVAEVRAQAARLHQGAEELGAEWGALAGAAQACGEAVAAAGRLQRFLHDLDAFLDWLVRAQEAAGGSEGPLPNSLEEADALLTRHAALKEEVDQREEDYARIVAASEALLAADGAELGPGLALDEWLPHLEVGWHKLLGLWEARREALVQAHVYQLFLRDLRQALAVLRNQEMALSGMELPGTVESVEEALKRHRDFLTTMELNQQKMQVAVQAAEGLLRQGNAYGEQAQEAVTQLLEKSQENQLRAQQWMQKLHDQLGLQHFLRDCHELDGWIHEKMLMARDGTREDSHKLHKRWLRHQAFMAELAQNKEWLEKIEREGQQLMQEKPELAASVRKKLGEIRQCWAELESTTQAKARQLFEASKADQLVQSFVELDKKLLHMESQLQDVDPGGDLATVNSQLKKLQLKFQRKIGGSCVSQSAEWALPSQHGPADR</sequence>
<feature type="coiled-coil region" evidence="3">
    <location>
        <begin position="480"/>
        <end position="514"/>
    </location>
</feature>
<feature type="domain" description="Calponin-homology (CH)" evidence="5">
    <location>
        <begin position="77"/>
        <end position="181"/>
    </location>
</feature>
<feature type="region of interest" description="Disordered" evidence="4">
    <location>
        <begin position="21"/>
        <end position="58"/>
    </location>
</feature>
<reference evidence="7" key="1">
    <citation type="submission" date="2012-07" db="EMBL/GenBank/DDBJ databases">
        <title>Genome of the Chinese tree shrew, a rising model animal genetically related to primates.</title>
        <authorList>
            <person name="Zhang G."/>
            <person name="Fan Y."/>
            <person name="Yao Y."/>
            <person name="Huang Z."/>
        </authorList>
    </citation>
    <scope>NUCLEOTIDE SEQUENCE [LARGE SCALE GENOMIC DNA]</scope>
</reference>
<dbReference type="SUPFAM" id="SSF46966">
    <property type="entry name" value="Spectrin repeat"/>
    <property type="match status" value="8"/>
</dbReference>
<evidence type="ECO:0000256" key="1">
    <source>
        <dbReference type="ARBA" id="ARBA00022737"/>
    </source>
</evidence>
<evidence type="ECO:0000313" key="7">
    <source>
        <dbReference type="Proteomes" id="UP000011518"/>
    </source>
</evidence>
<dbReference type="InParanoid" id="L9LBA1"/>
<accession>L9LBA1</accession>
<protein>
    <submittedName>
        <fullName evidence="6">Spectrin beta chain, brain 3</fullName>
    </submittedName>
</protein>
<dbReference type="Pfam" id="PF00435">
    <property type="entry name" value="Spectrin"/>
    <property type="match status" value="8"/>
</dbReference>
<keyword evidence="3" id="KW-0175">Coiled coil</keyword>
<dbReference type="FunFam" id="1.20.58.60:FF:000294">
    <property type="entry name" value="Spectrin beta chain"/>
    <property type="match status" value="1"/>
</dbReference>
<dbReference type="CDD" id="cd21322">
    <property type="entry name" value="CH_SPTBN4_rpt2"/>
    <property type="match status" value="1"/>
</dbReference>
<dbReference type="Gene3D" id="1.20.58.60">
    <property type="match status" value="8"/>
</dbReference>
<evidence type="ECO:0000256" key="3">
    <source>
        <dbReference type="SAM" id="Coils"/>
    </source>
</evidence>
<evidence type="ECO:0000259" key="5">
    <source>
        <dbReference type="PROSITE" id="PS50021"/>
    </source>
</evidence>
<dbReference type="FunCoup" id="L9LBA1">
    <property type="interactions" value="153"/>
</dbReference>
<dbReference type="InterPro" id="IPR001589">
    <property type="entry name" value="Actinin_actin-bd_CS"/>
</dbReference>
<dbReference type="eggNOG" id="KOG0517">
    <property type="taxonomic scope" value="Eukaryota"/>
</dbReference>
<dbReference type="STRING" id="246437.L9LBA1"/>
<reference evidence="7" key="2">
    <citation type="journal article" date="2013" name="Nat. Commun.">
        <title>Genome of the Chinese tree shrew.</title>
        <authorList>
            <person name="Fan Y."/>
            <person name="Huang Z.Y."/>
            <person name="Cao C.C."/>
            <person name="Chen C.S."/>
            <person name="Chen Y.X."/>
            <person name="Fan D.D."/>
            <person name="He J."/>
            <person name="Hou H.L."/>
            <person name="Hu L."/>
            <person name="Hu X.T."/>
            <person name="Jiang X.T."/>
            <person name="Lai R."/>
            <person name="Lang Y.S."/>
            <person name="Liang B."/>
            <person name="Liao S.G."/>
            <person name="Mu D."/>
            <person name="Ma Y.Y."/>
            <person name="Niu Y.Y."/>
            <person name="Sun X.Q."/>
            <person name="Xia J.Q."/>
            <person name="Xiao J."/>
            <person name="Xiong Z.Q."/>
            <person name="Xu L."/>
            <person name="Yang L."/>
            <person name="Zhang Y."/>
            <person name="Zhao W."/>
            <person name="Zhao X.D."/>
            <person name="Zheng Y.T."/>
            <person name="Zhou J.M."/>
            <person name="Zhu Y.B."/>
            <person name="Zhang G.J."/>
            <person name="Wang J."/>
            <person name="Yao Y.G."/>
        </authorList>
    </citation>
    <scope>NUCLEOTIDE SEQUENCE [LARGE SCALE GENOMIC DNA]</scope>
</reference>
<dbReference type="EMBL" id="KB320423">
    <property type="protein sequence ID" value="ELW72360.1"/>
    <property type="molecule type" value="Genomic_DNA"/>
</dbReference>
<dbReference type="PROSITE" id="PS50021">
    <property type="entry name" value="CH"/>
    <property type="match status" value="2"/>
</dbReference>
<evidence type="ECO:0000256" key="2">
    <source>
        <dbReference type="ARBA" id="ARBA00023203"/>
    </source>
</evidence>
<dbReference type="GO" id="GO:0005737">
    <property type="term" value="C:cytoplasm"/>
    <property type="evidence" value="ECO:0007669"/>
    <property type="project" value="UniProtKB-ARBA"/>
</dbReference>
<dbReference type="GO" id="GO:0043226">
    <property type="term" value="C:organelle"/>
    <property type="evidence" value="ECO:0007669"/>
    <property type="project" value="UniProtKB-ARBA"/>
</dbReference>
<dbReference type="SMART" id="SM00033">
    <property type="entry name" value="CH"/>
    <property type="match status" value="2"/>
</dbReference>
<dbReference type="FunFam" id="1.20.58.60:FF:000033">
    <property type="entry name" value="Spectrin beta chain"/>
    <property type="match status" value="1"/>
</dbReference>
<feature type="domain" description="Calponin-homology (CH)" evidence="5">
    <location>
        <begin position="196"/>
        <end position="301"/>
    </location>
</feature>
<feature type="coiled-coil region" evidence="3">
    <location>
        <begin position="755"/>
        <end position="789"/>
    </location>
</feature>
<dbReference type="FunFam" id="1.20.58.60:FF:000305">
    <property type="entry name" value="Spectrin beta chain"/>
    <property type="match status" value="1"/>
</dbReference>